<evidence type="ECO:0000256" key="11">
    <source>
        <dbReference type="PIRSR" id="PIRSR004682-4"/>
    </source>
</evidence>
<name>A0A5R8Q6G6_9FIRM</name>
<evidence type="ECO:0000256" key="9">
    <source>
        <dbReference type="PIRNR" id="PIRNR004682"/>
    </source>
</evidence>
<feature type="binding site" evidence="11">
    <location>
        <position position="92"/>
    </location>
    <ligand>
        <name>Zn(2+)</name>
        <dbReference type="ChEBI" id="CHEBI:29105"/>
    </ligand>
</feature>
<comment type="cofactor">
    <cofactor evidence="11">
        <name>Zn(2+)</name>
        <dbReference type="ChEBI" id="CHEBI:29105"/>
    </cofactor>
</comment>
<evidence type="ECO:0000256" key="10">
    <source>
        <dbReference type="PIRSR" id="PIRSR004682-1"/>
    </source>
</evidence>
<evidence type="ECO:0000313" key="12">
    <source>
        <dbReference type="EMBL" id="TLG70252.1"/>
    </source>
</evidence>
<dbReference type="InterPro" id="IPR006543">
    <property type="entry name" value="Histidinol-phos"/>
</dbReference>
<comment type="cofactor">
    <cofactor evidence="1 11">
        <name>Mg(2+)</name>
        <dbReference type="ChEBI" id="CHEBI:18420"/>
    </cofactor>
</comment>
<dbReference type="PIRSF" id="PIRSF004682">
    <property type="entry name" value="GmhB"/>
    <property type="match status" value="1"/>
</dbReference>
<dbReference type="PANTHER" id="PTHR42891">
    <property type="entry name" value="D-GLYCERO-BETA-D-MANNO-HEPTOSE-1,7-BISPHOSPHATE 7-PHOSPHATASE"/>
    <property type="match status" value="1"/>
</dbReference>
<gene>
    <name evidence="12" type="ORF">FEZ08_12100</name>
</gene>
<feature type="binding site" evidence="11">
    <location>
        <position position="128"/>
    </location>
    <ligand>
        <name>Mg(2+)</name>
        <dbReference type="ChEBI" id="CHEBI:18420"/>
    </ligand>
</feature>
<feature type="binding site" evidence="11">
    <location>
        <position position="9"/>
    </location>
    <ligand>
        <name>Mg(2+)</name>
        <dbReference type="ChEBI" id="CHEBI:18420"/>
    </ligand>
</feature>
<keyword evidence="6 9" id="KW-0378">Hydrolase</keyword>
<keyword evidence="7 9" id="KW-0119">Carbohydrate metabolism</keyword>
<dbReference type="Proteomes" id="UP000306912">
    <property type="component" value="Unassembled WGS sequence"/>
</dbReference>
<accession>A0A5R8Q6G6</accession>
<dbReference type="AlphaFoldDB" id="A0A5R8Q6G6"/>
<dbReference type="PANTHER" id="PTHR42891:SF1">
    <property type="entry name" value="D-GLYCERO-BETA-D-MANNO-HEPTOSE-1,7-BISPHOSPHATE 7-PHOSPHATASE"/>
    <property type="match status" value="1"/>
</dbReference>
<dbReference type="NCBIfam" id="TIGR01656">
    <property type="entry name" value="Histidinol-ppas"/>
    <property type="match status" value="1"/>
</dbReference>
<comment type="caution">
    <text evidence="12">The sequence shown here is derived from an EMBL/GenBank/DDBJ whole genome shotgun (WGS) entry which is preliminary data.</text>
</comment>
<evidence type="ECO:0000256" key="3">
    <source>
        <dbReference type="ARBA" id="ARBA00011245"/>
    </source>
</evidence>
<dbReference type="NCBIfam" id="TIGR01662">
    <property type="entry name" value="HAD-SF-IIIA"/>
    <property type="match status" value="1"/>
</dbReference>
<dbReference type="InterPro" id="IPR004446">
    <property type="entry name" value="Heptose_bisP_phosphatase"/>
</dbReference>
<dbReference type="Pfam" id="PF08645">
    <property type="entry name" value="PNK3P"/>
    <property type="match status" value="1"/>
</dbReference>
<dbReference type="GO" id="GO:0016791">
    <property type="term" value="F:phosphatase activity"/>
    <property type="evidence" value="ECO:0007669"/>
    <property type="project" value="InterPro"/>
</dbReference>
<evidence type="ECO:0000256" key="1">
    <source>
        <dbReference type="ARBA" id="ARBA00001946"/>
    </source>
</evidence>
<dbReference type="InterPro" id="IPR036412">
    <property type="entry name" value="HAD-like_sf"/>
</dbReference>
<feature type="binding site" evidence="11">
    <location>
        <position position="98"/>
    </location>
    <ligand>
        <name>Zn(2+)</name>
        <dbReference type="ChEBI" id="CHEBI:29105"/>
    </ligand>
</feature>
<evidence type="ECO:0000256" key="4">
    <source>
        <dbReference type="ARBA" id="ARBA00022490"/>
    </source>
</evidence>
<keyword evidence="11" id="KW-0460">Magnesium</keyword>
<feature type="binding site" evidence="11">
    <location>
        <position position="100"/>
    </location>
    <ligand>
        <name>Zn(2+)</name>
        <dbReference type="ChEBI" id="CHEBI:29105"/>
    </ligand>
</feature>
<dbReference type="InterPro" id="IPR006549">
    <property type="entry name" value="HAD-SF_hydro_IIIA"/>
</dbReference>
<keyword evidence="5 11" id="KW-0479">Metal-binding</keyword>
<evidence type="ECO:0000256" key="5">
    <source>
        <dbReference type="ARBA" id="ARBA00022723"/>
    </source>
</evidence>
<dbReference type="SUPFAM" id="SSF56784">
    <property type="entry name" value="HAD-like"/>
    <property type="match status" value="1"/>
</dbReference>
<protein>
    <recommendedName>
        <fullName evidence="8 9">D,D-heptose 1,7-bisphosphate phosphatase</fullName>
        <ecNumber evidence="9">3.1.3.-</ecNumber>
    </recommendedName>
</protein>
<feature type="binding site" evidence="11">
    <location>
        <position position="90"/>
    </location>
    <ligand>
        <name>Zn(2+)</name>
        <dbReference type="ChEBI" id="CHEBI:29105"/>
    </ligand>
</feature>
<comment type="similarity">
    <text evidence="9">Belongs to the gmhB family.</text>
</comment>
<evidence type="ECO:0000256" key="8">
    <source>
        <dbReference type="ARBA" id="ARBA00031828"/>
    </source>
</evidence>
<evidence type="ECO:0000256" key="7">
    <source>
        <dbReference type="ARBA" id="ARBA00023277"/>
    </source>
</evidence>
<feature type="binding site" evidence="11">
    <location>
        <position position="7"/>
    </location>
    <ligand>
        <name>Mg(2+)</name>
        <dbReference type="ChEBI" id="CHEBI:18420"/>
    </ligand>
</feature>
<comment type="subcellular location">
    <subcellularLocation>
        <location evidence="2 9">Cytoplasm</location>
    </subcellularLocation>
</comment>
<keyword evidence="11" id="KW-0862">Zinc</keyword>
<proteinExistence type="inferred from homology"/>
<comment type="subunit">
    <text evidence="3">Monomer.</text>
</comment>
<dbReference type="InParanoid" id="A0A5R8Q6G6"/>
<dbReference type="OrthoDB" id="9801899at2"/>
<feature type="active site" description="Proton donor" evidence="10">
    <location>
        <position position="9"/>
    </location>
</feature>
<dbReference type="EMBL" id="VBWP01000026">
    <property type="protein sequence ID" value="TLG70252.1"/>
    <property type="molecule type" value="Genomic_DNA"/>
</dbReference>
<dbReference type="GO" id="GO:0005737">
    <property type="term" value="C:cytoplasm"/>
    <property type="evidence" value="ECO:0007669"/>
    <property type="project" value="UniProtKB-SubCell"/>
</dbReference>
<dbReference type="GO" id="GO:0005975">
    <property type="term" value="P:carbohydrate metabolic process"/>
    <property type="evidence" value="ECO:0007669"/>
    <property type="project" value="InterPro"/>
</dbReference>
<dbReference type="GO" id="GO:0046872">
    <property type="term" value="F:metal ion binding"/>
    <property type="evidence" value="ECO:0007669"/>
    <property type="project" value="UniProtKB-KW"/>
</dbReference>
<keyword evidence="4 9" id="KW-0963">Cytoplasm</keyword>
<reference evidence="12 13" key="1">
    <citation type="submission" date="2019-05" db="EMBL/GenBank/DDBJ databases">
        <title>Culicoidintestinum kansasii gen. nov., sp. nov. from the gastrointestinal tract of the biting midge, Culicoides sonorensis.</title>
        <authorList>
            <person name="Neupane S."/>
            <person name="Ghosh A."/>
            <person name="Gunther S."/>
            <person name="Martin K."/>
            <person name="Zurek L."/>
        </authorList>
    </citation>
    <scope>NUCLEOTIDE SEQUENCE [LARGE SCALE GENOMIC DNA]</scope>
    <source>
        <strain evidence="12 13">CS-1</strain>
    </source>
</reference>
<sequence>MKVAFLDRDGTIINDYPDLEWANVKEPEFFEQSIDSLKEIKNKGYEIIIVTNQYLINDGIISYDDYYLFANKFESILNKNGINILHTYFCPHNNEDNCTCKKPNPGMIKQALTDYPEIELENSFMVGDSQVDIGLAKNFDLKVFGINQESDYSRNIRVGSLADILSFI</sequence>
<evidence type="ECO:0000256" key="2">
    <source>
        <dbReference type="ARBA" id="ARBA00004496"/>
    </source>
</evidence>
<organism evidence="12 13">
    <name type="scientific">Culicoidibacter larvae</name>
    <dbReference type="NCBI Taxonomy" id="2579976"/>
    <lineage>
        <taxon>Bacteria</taxon>
        <taxon>Bacillati</taxon>
        <taxon>Bacillota</taxon>
        <taxon>Culicoidibacteria</taxon>
        <taxon>Culicoidibacterales</taxon>
        <taxon>Culicoidibacteraceae</taxon>
        <taxon>Culicoidibacter</taxon>
    </lineage>
</organism>
<feature type="active site" description="Nucleophile" evidence="10">
    <location>
        <position position="7"/>
    </location>
</feature>
<dbReference type="Gene3D" id="3.40.50.1000">
    <property type="entry name" value="HAD superfamily/HAD-like"/>
    <property type="match status" value="1"/>
</dbReference>
<evidence type="ECO:0000256" key="6">
    <source>
        <dbReference type="ARBA" id="ARBA00022801"/>
    </source>
</evidence>
<dbReference type="InterPro" id="IPR013954">
    <property type="entry name" value="PNK3P"/>
</dbReference>
<dbReference type="RefSeq" id="WP_138192774.1">
    <property type="nucleotide sequence ID" value="NZ_VBWP01000026.1"/>
</dbReference>
<evidence type="ECO:0000313" key="13">
    <source>
        <dbReference type="Proteomes" id="UP000306912"/>
    </source>
</evidence>
<dbReference type="EC" id="3.1.3.-" evidence="9"/>
<dbReference type="InterPro" id="IPR023214">
    <property type="entry name" value="HAD_sf"/>
</dbReference>
<keyword evidence="13" id="KW-1185">Reference proteome</keyword>